<protein>
    <submittedName>
        <fullName evidence="6">Alcohol dehydrogenase-like protein</fullName>
    </submittedName>
</protein>
<evidence type="ECO:0000256" key="1">
    <source>
        <dbReference type="ARBA" id="ARBA00022723"/>
    </source>
</evidence>
<evidence type="ECO:0000256" key="2">
    <source>
        <dbReference type="ARBA" id="ARBA00022833"/>
    </source>
</evidence>
<dbReference type="InterPro" id="IPR047109">
    <property type="entry name" value="CAD-like"/>
</dbReference>
<dbReference type="InterPro" id="IPR013149">
    <property type="entry name" value="ADH-like_C"/>
</dbReference>
<dbReference type="InterPro" id="IPR036291">
    <property type="entry name" value="NAD(P)-bd_dom_sf"/>
</dbReference>
<evidence type="ECO:0000313" key="6">
    <source>
        <dbReference type="EMBL" id="KAK9415202.1"/>
    </source>
</evidence>
<feature type="chain" id="PRO_5047443905" evidence="4">
    <location>
        <begin position="23"/>
        <end position="256"/>
    </location>
</feature>
<dbReference type="CDD" id="cd05283">
    <property type="entry name" value="CAD1"/>
    <property type="match status" value="1"/>
</dbReference>
<dbReference type="EMBL" id="JARVKF010000418">
    <property type="protein sequence ID" value="KAK9415202.1"/>
    <property type="molecule type" value="Genomic_DNA"/>
</dbReference>
<evidence type="ECO:0000256" key="4">
    <source>
        <dbReference type="SAM" id="SignalP"/>
    </source>
</evidence>
<evidence type="ECO:0000259" key="5">
    <source>
        <dbReference type="Pfam" id="PF00107"/>
    </source>
</evidence>
<gene>
    <name evidence="6" type="ORF">SUNI508_02050</name>
</gene>
<reference evidence="6 7" key="1">
    <citation type="journal article" date="2024" name="J. Plant Pathol.">
        <title>Sequence and assembly of the genome of Seiridium unicorne, isolate CBS 538.82, causal agent of cypress canker disease.</title>
        <authorList>
            <person name="Scali E."/>
            <person name="Rocca G.D."/>
            <person name="Danti R."/>
            <person name="Garbelotto M."/>
            <person name="Barberini S."/>
            <person name="Baroncelli R."/>
            <person name="Emiliani G."/>
        </authorList>
    </citation>
    <scope>NUCLEOTIDE SEQUENCE [LARGE SCALE GENOMIC DNA]</scope>
    <source>
        <strain evidence="6 7">BM-138-508</strain>
    </source>
</reference>
<feature type="signal peptide" evidence="4">
    <location>
        <begin position="1"/>
        <end position="22"/>
    </location>
</feature>
<dbReference type="Proteomes" id="UP001408356">
    <property type="component" value="Unassembled WGS sequence"/>
</dbReference>
<feature type="domain" description="Alcohol dehydrogenase-like C-terminal" evidence="5">
    <location>
        <begin position="90"/>
        <end position="217"/>
    </location>
</feature>
<dbReference type="PANTHER" id="PTHR42683">
    <property type="entry name" value="ALDEHYDE REDUCTASE"/>
    <property type="match status" value="1"/>
</dbReference>
<keyword evidence="7" id="KW-1185">Reference proteome</keyword>
<proteinExistence type="predicted"/>
<keyword evidence="3" id="KW-0560">Oxidoreductase</keyword>
<comment type="caution">
    <text evidence="6">The sequence shown here is derived from an EMBL/GenBank/DDBJ whole genome shotgun (WGS) entry which is preliminary data.</text>
</comment>
<accession>A0ABR2UKQ2</accession>
<evidence type="ECO:0000313" key="7">
    <source>
        <dbReference type="Proteomes" id="UP001408356"/>
    </source>
</evidence>
<keyword evidence="1" id="KW-0479">Metal-binding</keyword>
<organism evidence="6 7">
    <name type="scientific">Seiridium unicorne</name>
    <dbReference type="NCBI Taxonomy" id="138068"/>
    <lineage>
        <taxon>Eukaryota</taxon>
        <taxon>Fungi</taxon>
        <taxon>Dikarya</taxon>
        <taxon>Ascomycota</taxon>
        <taxon>Pezizomycotina</taxon>
        <taxon>Sordariomycetes</taxon>
        <taxon>Xylariomycetidae</taxon>
        <taxon>Amphisphaeriales</taxon>
        <taxon>Sporocadaceae</taxon>
        <taxon>Seiridium</taxon>
    </lineage>
</organism>
<sequence>MFTGTITSMWSAVILPLTLLLAKYPNDKGIAYGGYATHNRSKGHFVFPIPDALDSADVAPMLCAGITVYTPLKRNGCGPGKAVGIIGVSGLGHFGILFAKALGADKVVALSRKAEKRNDRLEMGADIYIATDDDDGWAAKHARTLDLIVSAVSSEHMPLTQYLGLLKIHGSHIQVGTGYGGKLPTIDAFSLLMSGVHIGGSVIGSPTEIREMLQLAADKNIKPWVQSRPMADANNAVKDMAAGKARYRYVLESAGL</sequence>
<evidence type="ECO:0000256" key="3">
    <source>
        <dbReference type="ARBA" id="ARBA00023002"/>
    </source>
</evidence>
<keyword evidence="4" id="KW-0732">Signal</keyword>
<keyword evidence="2" id="KW-0862">Zinc</keyword>
<dbReference type="Pfam" id="PF00107">
    <property type="entry name" value="ADH_zinc_N"/>
    <property type="match status" value="1"/>
</dbReference>
<dbReference type="Gene3D" id="3.90.180.10">
    <property type="entry name" value="Medium-chain alcohol dehydrogenases, catalytic domain"/>
    <property type="match status" value="1"/>
</dbReference>
<dbReference type="SUPFAM" id="SSF51735">
    <property type="entry name" value="NAD(P)-binding Rossmann-fold domains"/>
    <property type="match status" value="1"/>
</dbReference>
<name>A0ABR2UKQ2_9PEZI</name>
<dbReference type="Gene3D" id="3.40.50.720">
    <property type="entry name" value="NAD(P)-binding Rossmann-like Domain"/>
    <property type="match status" value="1"/>
</dbReference>